<gene>
    <name evidence="3" type="ORF">AVW11_33485</name>
</gene>
<feature type="transmembrane region" description="Helical" evidence="2">
    <location>
        <begin position="40"/>
        <end position="64"/>
    </location>
</feature>
<dbReference type="SUPFAM" id="SSF103473">
    <property type="entry name" value="MFS general substrate transporter"/>
    <property type="match status" value="1"/>
</dbReference>
<organism evidence="3 4">
    <name type="scientific">Streptomyces amritsarensis</name>
    <dbReference type="NCBI Taxonomy" id="681158"/>
    <lineage>
        <taxon>Bacteria</taxon>
        <taxon>Bacillati</taxon>
        <taxon>Actinomycetota</taxon>
        <taxon>Actinomycetes</taxon>
        <taxon>Kitasatosporales</taxon>
        <taxon>Streptomycetaceae</taxon>
        <taxon>Streptomyces</taxon>
    </lineage>
</organism>
<dbReference type="EMBL" id="MQUR01000140">
    <property type="protein sequence ID" value="OLZ47984.1"/>
    <property type="molecule type" value="Genomic_DNA"/>
</dbReference>
<comment type="caution">
    <text evidence="3">The sequence shown here is derived from an EMBL/GenBank/DDBJ whole genome shotgun (WGS) entry which is preliminary data.</text>
</comment>
<keyword evidence="2" id="KW-0812">Transmembrane</keyword>
<accession>A0ABX3FS46</accession>
<dbReference type="RefSeq" id="WP_076046905.1">
    <property type="nucleotide sequence ID" value="NZ_MQUR01000140.1"/>
</dbReference>
<keyword evidence="2" id="KW-1133">Transmembrane helix</keyword>
<protein>
    <submittedName>
        <fullName evidence="3">Uncharacterized protein</fullName>
    </submittedName>
</protein>
<evidence type="ECO:0000313" key="4">
    <source>
        <dbReference type="Proteomes" id="UP000187151"/>
    </source>
</evidence>
<keyword evidence="4" id="KW-1185">Reference proteome</keyword>
<feature type="region of interest" description="Disordered" evidence="1">
    <location>
        <begin position="81"/>
        <end position="119"/>
    </location>
</feature>
<keyword evidence="2" id="KW-0472">Membrane</keyword>
<feature type="compositionally biased region" description="Low complexity" evidence="1">
    <location>
        <begin position="105"/>
        <end position="119"/>
    </location>
</feature>
<proteinExistence type="predicted"/>
<evidence type="ECO:0000256" key="1">
    <source>
        <dbReference type="SAM" id="MobiDB-lite"/>
    </source>
</evidence>
<dbReference type="InterPro" id="IPR036259">
    <property type="entry name" value="MFS_trans_sf"/>
</dbReference>
<evidence type="ECO:0000256" key="2">
    <source>
        <dbReference type="SAM" id="Phobius"/>
    </source>
</evidence>
<reference evidence="3 4" key="1">
    <citation type="submission" date="2016-01" db="EMBL/GenBank/DDBJ databases">
        <title>Streptomyces amritsarensis strain MTCC 11845 genome sequencing and assembly.</title>
        <authorList>
            <person name="Sharma D."/>
            <person name="Nair G.R."/>
            <person name="Kaur G."/>
            <person name="Manhas R.K."/>
            <person name="Mayilraj S."/>
        </authorList>
    </citation>
    <scope>NUCLEOTIDE SEQUENCE [LARGE SCALE GENOMIC DNA]</scope>
    <source>
        <strain evidence="3 4">MTCC 11845</strain>
    </source>
</reference>
<dbReference type="Proteomes" id="UP000187151">
    <property type="component" value="Unassembled WGS sequence"/>
</dbReference>
<sequence>MTVRGNRHITERDGIGDAAPVAAARPVIGRLADLRGHRPVLLLACAANAAALLALVAAVLLALAATAGLTVPQVGPLARAAGRGWPAGTNNSSGHPCPSTPPWTRSASWSAPRWPASWP</sequence>
<name>A0ABX3FS46_9ACTN</name>
<evidence type="ECO:0000313" key="3">
    <source>
        <dbReference type="EMBL" id="OLZ47984.1"/>
    </source>
</evidence>